<protein>
    <submittedName>
        <fullName evidence="3">Uncharacterized protein</fullName>
    </submittedName>
</protein>
<evidence type="ECO:0000313" key="4">
    <source>
        <dbReference type="Proteomes" id="UP000254956"/>
    </source>
</evidence>
<reference evidence="3 4" key="1">
    <citation type="submission" date="2018-06" db="EMBL/GenBank/DDBJ databases">
        <authorList>
            <consortium name="Pathogen Informatics"/>
            <person name="Doyle S."/>
        </authorList>
    </citation>
    <scope>NUCLEOTIDE SEQUENCE [LARGE SCALE GENOMIC DNA]</scope>
    <source>
        <strain evidence="3 4">NCTC12413</strain>
    </source>
</reference>
<proteinExistence type="predicted"/>
<dbReference type="OrthoDB" id="2418709at2"/>
<evidence type="ECO:0000256" key="1">
    <source>
        <dbReference type="SAM" id="MobiDB-lite"/>
    </source>
</evidence>
<dbReference type="AlphaFoldDB" id="A0A2T7BWE3"/>
<dbReference type="EMBL" id="UGZE01000001">
    <property type="protein sequence ID" value="SUJ23956.1"/>
    <property type="molecule type" value="Genomic_DNA"/>
</dbReference>
<dbReference type="Proteomes" id="UP000254956">
    <property type="component" value="Unassembled WGS sequence"/>
</dbReference>
<reference evidence="2 5" key="2">
    <citation type="submission" date="2019-07" db="EMBL/GenBank/DDBJ databases">
        <title>Whole genome shotgun sequence of Staphylococcus arlettae NBRC 109765.</title>
        <authorList>
            <person name="Hosoyama A."/>
            <person name="Uohara A."/>
            <person name="Ohji S."/>
            <person name="Ichikawa N."/>
        </authorList>
    </citation>
    <scope>NUCLEOTIDE SEQUENCE [LARGE SCALE GENOMIC DNA]</scope>
    <source>
        <strain evidence="2 5">NBRC 109765</strain>
    </source>
</reference>
<keyword evidence="5" id="KW-1185">Reference proteome</keyword>
<dbReference type="GeneID" id="97288492"/>
<evidence type="ECO:0000313" key="5">
    <source>
        <dbReference type="Proteomes" id="UP000321598"/>
    </source>
</evidence>
<gene>
    <name evidence="3" type="ORF">NCTC12413_02189</name>
    <name evidence="2" type="ORF">SAR03_07220</name>
</gene>
<feature type="region of interest" description="Disordered" evidence="1">
    <location>
        <begin position="119"/>
        <end position="190"/>
    </location>
</feature>
<dbReference type="EMBL" id="BKAV01000004">
    <property type="protein sequence ID" value="GEP99684.1"/>
    <property type="molecule type" value="Genomic_DNA"/>
</dbReference>
<feature type="compositionally biased region" description="Basic and acidic residues" evidence="1">
    <location>
        <begin position="159"/>
        <end position="190"/>
    </location>
</feature>
<dbReference type="Proteomes" id="UP000321598">
    <property type="component" value="Unassembled WGS sequence"/>
</dbReference>
<dbReference type="STRING" id="1212545.SARL_00710"/>
<evidence type="ECO:0000313" key="3">
    <source>
        <dbReference type="EMBL" id="SUJ23956.1"/>
    </source>
</evidence>
<name>A0A2T7BWE3_9STAP</name>
<feature type="compositionally biased region" description="Basic and acidic residues" evidence="1">
    <location>
        <begin position="119"/>
        <end position="141"/>
    </location>
</feature>
<accession>A0A2T7BWE3</accession>
<sequence>MDKKQLVKTLINVVPIIIVPLILERKRIKSHPDVKKASEATAKASKNVATKSIQFKDVVVDKSGNAKDYVVTKKHNMDEKRQLRQIAKEHDPAYIQKQEAKAVKSDYKEAEKLDKILQKQIDKRHKEEAKAREDNKKERIKNMKKSNKHMEKVGLTPGKLDDKTEKKGEKLAKDNSKDISKLDKRLQKNIDKRHKAEAKALDNNKKDRLAEFEKYKNYDAKSVIKQRNDSEKQ</sequence>
<dbReference type="RefSeq" id="WP_002508932.1">
    <property type="nucleotide sequence ID" value="NZ_AP019698.1"/>
</dbReference>
<organism evidence="3 4">
    <name type="scientific">Staphylococcus arlettae</name>
    <dbReference type="NCBI Taxonomy" id="29378"/>
    <lineage>
        <taxon>Bacteria</taxon>
        <taxon>Bacillati</taxon>
        <taxon>Bacillota</taxon>
        <taxon>Bacilli</taxon>
        <taxon>Bacillales</taxon>
        <taxon>Staphylococcaceae</taxon>
        <taxon>Staphylococcus</taxon>
    </lineage>
</organism>
<evidence type="ECO:0000313" key="2">
    <source>
        <dbReference type="EMBL" id="GEP99684.1"/>
    </source>
</evidence>